<protein>
    <recommendedName>
        <fullName evidence="1">DUF6538 domain-containing protein</fullName>
    </recommendedName>
</protein>
<dbReference type="Proteomes" id="UP000265750">
    <property type="component" value="Unassembled WGS sequence"/>
</dbReference>
<name>A0A3A1WTN5_9HYPH</name>
<sequence length="280" mass="31881">MKRGATFYFRARYPTDLRDHFTARERWKSLGTADFREAKRLLAVENVRFDAEMGELRTRAASPARATLTPEEVNRIAAAYFHDLMSEDEEHREEGLTDREFRSKGESLDIVKIEAKDDLARGNTRFWQGEFDDWLGSNGHQLEPASAAHRTVLNRMLKEFVRFLNASSERQEGEVVDTPPAPKPEELGPTVGDLIYDYMADPSRNRAPKTVMSYRITFDALVELVGKDRRARDVTRADCERIRDVLLRLPSNARKKFPGVPLATAVELGARIEAPTLSRG</sequence>
<dbReference type="Pfam" id="PF20172">
    <property type="entry name" value="DUF6538"/>
    <property type="match status" value="1"/>
</dbReference>
<evidence type="ECO:0000313" key="2">
    <source>
        <dbReference type="EMBL" id="RIY01614.1"/>
    </source>
</evidence>
<dbReference type="SUPFAM" id="SSF56349">
    <property type="entry name" value="DNA breaking-rejoining enzymes"/>
    <property type="match status" value="1"/>
</dbReference>
<keyword evidence="3" id="KW-1185">Reference proteome</keyword>
<proteinExistence type="predicted"/>
<evidence type="ECO:0000259" key="1">
    <source>
        <dbReference type="Pfam" id="PF20172"/>
    </source>
</evidence>
<feature type="domain" description="DUF6538" evidence="1">
    <location>
        <begin position="2"/>
        <end position="58"/>
    </location>
</feature>
<comment type="caution">
    <text evidence="2">The sequence shown here is derived from an EMBL/GenBank/DDBJ whole genome shotgun (WGS) entry which is preliminary data.</text>
</comment>
<dbReference type="InterPro" id="IPR011010">
    <property type="entry name" value="DNA_brk_join_enz"/>
</dbReference>
<organism evidence="2 3">
    <name type="scientific">Aureimonas flava</name>
    <dbReference type="NCBI Taxonomy" id="2320271"/>
    <lineage>
        <taxon>Bacteria</taxon>
        <taxon>Pseudomonadati</taxon>
        <taxon>Pseudomonadota</taxon>
        <taxon>Alphaproteobacteria</taxon>
        <taxon>Hyphomicrobiales</taxon>
        <taxon>Aurantimonadaceae</taxon>
        <taxon>Aureimonas</taxon>
    </lineage>
</organism>
<gene>
    <name evidence="2" type="ORF">D3218_09800</name>
</gene>
<dbReference type="InterPro" id="IPR046668">
    <property type="entry name" value="DUF6538"/>
</dbReference>
<dbReference type="GO" id="GO:0003677">
    <property type="term" value="F:DNA binding"/>
    <property type="evidence" value="ECO:0007669"/>
    <property type="project" value="InterPro"/>
</dbReference>
<dbReference type="EMBL" id="QYRN01000004">
    <property type="protein sequence ID" value="RIY01614.1"/>
    <property type="molecule type" value="Genomic_DNA"/>
</dbReference>
<evidence type="ECO:0000313" key="3">
    <source>
        <dbReference type="Proteomes" id="UP000265750"/>
    </source>
</evidence>
<reference evidence="3" key="1">
    <citation type="submission" date="2018-09" db="EMBL/GenBank/DDBJ databases">
        <authorList>
            <person name="Tuo L."/>
        </authorList>
    </citation>
    <scope>NUCLEOTIDE SEQUENCE [LARGE SCALE GENOMIC DNA]</scope>
    <source>
        <strain evidence="3">M2BS4Y-1</strain>
    </source>
</reference>
<dbReference type="AlphaFoldDB" id="A0A3A1WTN5"/>
<accession>A0A3A1WTN5</accession>